<comment type="caution">
    <text evidence="1">The sequence shown here is derived from an EMBL/GenBank/DDBJ whole genome shotgun (WGS) entry which is preliminary data.</text>
</comment>
<proteinExistence type="predicted"/>
<dbReference type="Proteomes" id="UP001276564">
    <property type="component" value="Unassembled WGS sequence"/>
</dbReference>
<dbReference type="EMBL" id="JAVIIP010000012">
    <property type="protein sequence ID" value="MDX8540167.1"/>
    <property type="molecule type" value="Genomic_DNA"/>
</dbReference>
<gene>
    <name evidence="1" type="ORF">RFM23_21340</name>
</gene>
<sequence length="169" mass="19135">MLREGATIYLLDANVLITAKNSYYAFDRVPEFWEWLLHWAEQGAIKMPVEIVEEIVGGSDDLAEWLGDKDNKNAMCLEEEVDLARVQEVLANAYAADLTDAEIIKIGRDPFLVAHALFAPDIRTVVTTEVSKPTTQRANRRIPDVCDQMRVRWCDSHPGARAKFLDQMA</sequence>
<name>A0ABU5ASI1_9HYPH</name>
<dbReference type="RefSeq" id="WP_320321298.1">
    <property type="nucleotide sequence ID" value="NZ_JAVIIP010000012.1"/>
</dbReference>
<protein>
    <submittedName>
        <fullName evidence="1">DUF4411 family protein</fullName>
    </submittedName>
</protein>
<organism evidence="1 2">
    <name type="scientific">Mesorhizobium abyssinicae</name>
    <dbReference type="NCBI Taxonomy" id="1209958"/>
    <lineage>
        <taxon>Bacteria</taxon>
        <taxon>Pseudomonadati</taxon>
        <taxon>Pseudomonadota</taxon>
        <taxon>Alphaproteobacteria</taxon>
        <taxon>Hyphomicrobiales</taxon>
        <taxon>Phyllobacteriaceae</taxon>
        <taxon>Mesorhizobium</taxon>
    </lineage>
</organism>
<dbReference type="InterPro" id="IPR016541">
    <property type="entry name" value="UCP008505"/>
</dbReference>
<keyword evidence="2" id="KW-1185">Reference proteome</keyword>
<evidence type="ECO:0000313" key="2">
    <source>
        <dbReference type="Proteomes" id="UP001276564"/>
    </source>
</evidence>
<reference evidence="1 2" key="1">
    <citation type="submission" date="2023-08" db="EMBL/GenBank/DDBJ databases">
        <title>Implementing the SeqCode for naming new Mesorhizobium species isolated from Vachellia karroo root nodules.</title>
        <authorList>
            <person name="Van Lill M."/>
        </authorList>
    </citation>
    <scope>NUCLEOTIDE SEQUENCE [LARGE SCALE GENOMIC DNA]</scope>
    <source>
        <strain evidence="1 2">VK4B</strain>
    </source>
</reference>
<evidence type="ECO:0000313" key="1">
    <source>
        <dbReference type="EMBL" id="MDX8540167.1"/>
    </source>
</evidence>
<accession>A0ABU5ASI1</accession>
<dbReference type="Pfam" id="PF14367">
    <property type="entry name" value="DUF4411"/>
    <property type="match status" value="1"/>
</dbReference>